<organism evidence="3 4">
    <name type="scientific">Nitrospira moscoviensis</name>
    <dbReference type="NCBI Taxonomy" id="42253"/>
    <lineage>
        <taxon>Bacteria</taxon>
        <taxon>Pseudomonadati</taxon>
        <taxon>Nitrospirota</taxon>
        <taxon>Nitrospiria</taxon>
        <taxon>Nitrospirales</taxon>
        <taxon>Nitrospiraceae</taxon>
        <taxon>Nitrospira</taxon>
    </lineage>
</organism>
<dbReference type="GO" id="GO:0030490">
    <property type="term" value="P:maturation of SSU-rRNA"/>
    <property type="evidence" value="ECO:0007669"/>
    <property type="project" value="UniProtKB-UniRule"/>
</dbReference>
<dbReference type="GO" id="GO:0005829">
    <property type="term" value="C:cytosol"/>
    <property type="evidence" value="ECO:0007669"/>
    <property type="project" value="TreeGrafter"/>
</dbReference>
<evidence type="ECO:0000256" key="2">
    <source>
        <dbReference type="HAMAP-Rule" id="MF_00003"/>
    </source>
</evidence>
<comment type="subcellular location">
    <subcellularLocation>
        <location evidence="2">Cytoplasm</location>
    </subcellularLocation>
</comment>
<proteinExistence type="inferred from homology"/>
<keyword evidence="1 2" id="KW-0690">Ribosome biogenesis</keyword>
<dbReference type="SUPFAM" id="SSF89919">
    <property type="entry name" value="Ribosome-binding factor A, RbfA"/>
    <property type="match status" value="1"/>
</dbReference>
<evidence type="ECO:0000313" key="3">
    <source>
        <dbReference type="EMBL" id="ALA60855.1"/>
    </source>
</evidence>
<dbReference type="Pfam" id="PF02033">
    <property type="entry name" value="RBFA"/>
    <property type="match status" value="1"/>
</dbReference>
<keyword evidence="4" id="KW-1185">Reference proteome</keyword>
<keyword evidence="2" id="KW-0963">Cytoplasm</keyword>
<dbReference type="PANTHER" id="PTHR33515:SF1">
    <property type="entry name" value="RIBOSOME-BINDING FACTOR A, CHLOROPLASTIC-RELATED"/>
    <property type="match status" value="1"/>
</dbReference>
<dbReference type="EMBL" id="CP011801">
    <property type="protein sequence ID" value="ALA60855.1"/>
    <property type="molecule type" value="Genomic_DNA"/>
</dbReference>
<protein>
    <recommendedName>
        <fullName evidence="2">Ribosome-binding factor A</fullName>
    </recommendedName>
</protein>
<dbReference type="InterPro" id="IPR023799">
    <property type="entry name" value="RbfA_dom_sf"/>
</dbReference>
<name>A0A0K2GIT8_NITMO</name>
<sequence>MLAVGETMTANGGTMAKTTYKRADRVADQIRMEVADILMRKIKDPRVRSVTVTDVELTADLRIAHVFVTTMETQEAEREVFAGLAKASGFVRAELGRRLTLRYLPEVIFKKDVSGPRGDRVLELLDQLHGGIEQPDAPKPEGPVE</sequence>
<reference evidence="3 4" key="1">
    <citation type="journal article" date="2015" name="Proc. Natl. Acad. Sci. U.S.A.">
        <title>Expanded metabolic versatility of ubiquitous nitrite-oxidizing bacteria from the genus Nitrospira.</title>
        <authorList>
            <person name="Koch H."/>
            <person name="Lucker S."/>
            <person name="Albertsen M."/>
            <person name="Kitzinger K."/>
            <person name="Herbold C."/>
            <person name="Spieck E."/>
            <person name="Nielsen P.H."/>
            <person name="Wagner M."/>
            <person name="Daims H."/>
        </authorList>
    </citation>
    <scope>NUCLEOTIDE SEQUENCE [LARGE SCALE GENOMIC DNA]</scope>
    <source>
        <strain evidence="3 4">NSP M-1</strain>
    </source>
</reference>
<dbReference type="InterPro" id="IPR015946">
    <property type="entry name" value="KH_dom-like_a/b"/>
</dbReference>
<evidence type="ECO:0000313" key="4">
    <source>
        <dbReference type="Proteomes" id="UP000069205"/>
    </source>
</evidence>
<dbReference type="PANTHER" id="PTHR33515">
    <property type="entry name" value="RIBOSOME-BINDING FACTOR A, CHLOROPLASTIC-RELATED"/>
    <property type="match status" value="1"/>
</dbReference>
<dbReference type="NCBIfam" id="TIGR00082">
    <property type="entry name" value="rbfA"/>
    <property type="match status" value="1"/>
</dbReference>
<dbReference type="HAMAP" id="MF_00003">
    <property type="entry name" value="RbfA"/>
    <property type="match status" value="1"/>
</dbReference>
<comment type="subunit">
    <text evidence="2">Monomer. Binds 30S ribosomal subunits, but not 50S ribosomal subunits or 70S ribosomes.</text>
</comment>
<dbReference type="AlphaFoldDB" id="A0A0K2GIT8"/>
<dbReference type="Proteomes" id="UP000069205">
    <property type="component" value="Chromosome"/>
</dbReference>
<dbReference type="PATRIC" id="fig|42253.5.peg.4420"/>
<dbReference type="GO" id="GO:0043024">
    <property type="term" value="F:ribosomal small subunit binding"/>
    <property type="evidence" value="ECO:0007669"/>
    <property type="project" value="TreeGrafter"/>
</dbReference>
<accession>A0A0K2GIT8</accession>
<dbReference type="InterPro" id="IPR000238">
    <property type="entry name" value="RbfA"/>
</dbReference>
<gene>
    <name evidence="2" type="primary">rbfA</name>
    <name evidence="3" type="ORF">NITMOv2_4481</name>
</gene>
<evidence type="ECO:0000256" key="1">
    <source>
        <dbReference type="ARBA" id="ARBA00022517"/>
    </source>
</evidence>
<comment type="similarity">
    <text evidence="2">Belongs to the RbfA family.</text>
</comment>
<dbReference type="STRING" id="42253.NITMOv2_4481"/>
<dbReference type="Gene3D" id="3.30.300.20">
    <property type="match status" value="1"/>
</dbReference>
<comment type="function">
    <text evidence="2">One of several proteins that assist in the late maturation steps of the functional core of the 30S ribosomal subunit. Associates with free 30S ribosomal subunits (but not with 30S subunits that are part of 70S ribosomes or polysomes). Required for efficient processing of 16S rRNA. May interact with the 5'-terminal helix region of 16S rRNA.</text>
</comment>
<dbReference type="KEGG" id="nmv:NITMOv2_4481"/>